<evidence type="ECO:0000256" key="2">
    <source>
        <dbReference type="ARBA" id="ARBA00022475"/>
    </source>
</evidence>
<dbReference type="RefSeq" id="WP_320319877.1">
    <property type="nucleotide sequence ID" value="NZ_JAVIIP010000003.1"/>
</dbReference>
<gene>
    <name evidence="10" type="ORF">RFM23_05620</name>
</gene>
<keyword evidence="4 10" id="KW-0808">Transferase</keyword>
<organism evidence="10 11">
    <name type="scientific">Mesorhizobium abyssinicae</name>
    <dbReference type="NCBI Taxonomy" id="1209958"/>
    <lineage>
        <taxon>Bacteria</taxon>
        <taxon>Pseudomonadati</taxon>
        <taxon>Pseudomonadota</taxon>
        <taxon>Alphaproteobacteria</taxon>
        <taxon>Hyphomicrobiales</taxon>
        <taxon>Phyllobacteriaceae</taxon>
        <taxon>Mesorhizobium</taxon>
    </lineage>
</organism>
<dbReference type="GO" id="GO:0016757">
    <property type="term" value="F:glycosyltransferase activity"/>
    <property type="evidence" value="ECO:0007669"/>
    <property type="project" value="UniProtKB-KW"/>
</dbReference>
<feature type="transmembrane region" description="Helical" evidence="8">
    <location>
        <begin position="105"/>
        <end position="124"/>
    </location>
</feature>
<keyword evidence="6 8" id="KW-1133">Transmembrane helix</keyword>
<feature type="transmembrane region" description="Helical" evidence="8">
    <location>
        <begin position="178"/>
        <end position="197"/>
    </location>
</feature>
<evidence type="ECO:0000256" key="3">
    <source>
        <dbReference type="ARBA" id="ARBA00022676"/>
    </source>
</evidence>
<accession>A0ABU5AIJ8</accession>
<sequence length="470" mass="50669">MTLSSHWAGTGVGVDESEQLMVMRVLAAGYGSSQPPLYTWLAHLTASLVGTSILALKIVKYGLLAGGLAAYFTAVRRLGFSNRAAAAAMFGLLLFPQIIWEMQHALTHSVAIFCFSSVLFLALVELLKRRSLAAYVLFGLATAAAMLSKYNNVIFLAALLLAALSLRETRAAIFDRRFPISVVVAILACLPTFHWSLAHLEDLLLHSDGFGVAEGGSAAATASLGVSGLGKAILNFAGLPIAVFAVAFLVAIRRPAPSSEPWPWPEKLLWRAIAFALLITLAVVLAGGVTQFRDRWMLPVFVLLPAALAMRLDAMGDRGRKTQATIVFAGAVLAILVLPVSWYMQVYGGDSRGRIVRMDYHSLYGQLMSEGSVRTVISSWFWAGNLRLVDSDLVVLDDEIPDFAASIREPALLVLAADDGEPNSIIFDRIAKAGYAMDTIHRQVAVPQLLGGTPATRQLTITRLHKITAP</sequence>
<proteinExistence type="predicted"/>
<feature type="domain" description="Glycosyltransferase RgtA/B/C/D-like" evidence="9">
    <location>
        <begin position="34"/>
        <end position="195"/>
    </location>
</feature>
<keyword evidence="5 8" id="KW-0812">Transmembrane</keyword>
<evidence type="ECO:0000256" key="6">
    <source>
        <dbReference type="ARBA" id="ARBA00022989"/>
    </source>
</evidence>
<keyword evidence="7 8" id="KW-0472">Membrane</keyword>
<dbReference type="Proteomes" id="UP001276564">
    <property type="component" value="Unassembled WGS sequence"/>
</dbReference>
<name>A0ABU5AIJ8_9HYPH</name>
<feature type="transmembrane region" description="Helical" evidence="8">
    <location>
        <begin position="80"/>
        <end position="99"/>
    </location>
</feature>
<protein>
    <submittedName>
        <fullName evidence="10">Glycosyltransferase family 39 protein</fullName>
        <ecNumber evidence="10">2.4.-.-</ecNumber>
    </submittedName>
</protein>
<keyword evidence="3 10" id="KW-0328">Glycosyltransferase</keyword>
<evidence type="ECO:0000259" key="9">
    <source>
        <dbReference type="Pfam" id="PF13231"/>
    </source>
</evidence>
<keyword evidence="11" id="KW-1185">Reference proteome</keyword>
<evidence type="ECO:0000256" key="1">
    <source>
        <dbReference type="ARBA" id="ARBA00004651"/>
    </source>
</evidence>
<evidence type="ECO:0000313" key="10">
    <source>
        <dbReference type="EMBL" id="MDX8537102.1"/>
    </source>
</evidence>
<dbReference type="InterPro" id="IPR038731">
    <property type="entry name" value="RgtA/B/C-like"/>
</dbReference>
<dbReference type="PANTHER" id="PTHR33908:SF11">
    <property type="entry name" value="MEMBRANE PROTEIN"/>
    <property type="match status" value="1"/>
</dbReference>
<feature type="transmembrane region" description="Helical" evidence="8">
    <location>
        <begin position="131"/>
        <end position="147"/>
    </location>
</feature>
<evidence type="ECO:0000256" key="7">
    <source>
        <dbReference type="ARBA" id="ARBA00023136"/>
    </source>
</evidence>
<keyword evidence="2" id="KW-1003">Cell membrane</keyword>
<comment type="subcellular location">
    <subcellularLocation>
        <location evidence="1">Cell membrane</location>
        <topology evidence="1">Multi-pass membrane protein</topology>
    </subcellularLocation>
</comment>
<reference evidence="10 11" key="1">
    <citation type="submission" date="2023-08" db="EMBL/GenBank/DDBJ databases">
        <title>Implementing the SeqCode for naming new Mesorhizobium species isolated from Vachellia karroo root nodules.</title>
        <authorList>
            <person name="Van Lill M."/>
        </authorList>
    </citation>
    <scope>NUCLEOTIDE SEQUENCE [LARGE SCALE GENOMIC DNA]</scope>
    <source>
        <strain evidence="10 11">VK4B</strain>
    </source>
</reference>
<feature type="transmembrane region" description="Helical" evidence="8">
    <location>
        <begin position="268"/>
        <end position="290"/>
    </location>
</feature>
<dbReference type="EMBL" id="JAVIIP010000003">
    <property type="protein sequence ID" value="MDX8537102.1"/>
    <property type="molecule type" value="Genomic_DNA"/>
</dbReference>
<dbReference type="PANTHER" id="PTHR33908">
    <property type="entry name" value="MANNOSYLTRANSFERASE YKCB-RELATED"/>
    <property type="match status" value="1"/>
</dbReference>
<feature type="transmembrane region" description="Helical" evidence="8">
    <location>
        <begin position="232"/>
        <end position="252"/>
    </location>
</feature>
<dbReference type="InterPro" id="IPR050297">
    <property type="entry name" value="LipidA_mod_glycosyltrf_83"/>
</dbReference>
<comment type="caution">
    <text evidence="10">The sequence shown here is derived from an EMBL/GenBank/DDBJ whole genome shotgun (WGS) entry which is preliminary data.</text>
</comment>
<evidence type="ECO:0000256" key="8">
    <source>
        <dbReference type="SAM" id="Phobius"/>
    </source>
</evidence>
<feature type="transmembrane region" description="Helical" evidence="8">
    <location>
        <begin position="153"/>
        <end position="169"/>
    </location>
</feature>
<evidence type="ECO:0000313" key="11">
    <source>
        <dbReference type="Proteomes" id="UP001276564"/>
    </source>
</evidence>
<evidence type="ECO:0000256" key="4">
    <source>
        <dbReference type="ARBA" id="ARBA00022679"/>
    </source>
</evidence>
<evidence type="ECO:0000256" key="5">
    <source>
        <dbReference type="ARBA" id="ARBA00022692"/>
    </source>
</evidence>
<feature type="transmembrane region" description="Helical" evidence="8">
    <location>
        <begin position="324"/>
        <end position="344"/>
    </location>
</feature>
<feature type="transmembrane region" description="Helical" evidence="8">
    <location>
        <begin position="296"/>
        <end position="312"/>
    </location>
</feature>
<dbReference type="EC" id="2.4.-.-" evidence="10"/>
<dbReference type="Pfam" id="PF13231">
    <property type="entry name" value="PMT_2"/>
    <property type="match status" value="1"/>
</dbReference>